<dbReference type="EMBL" id="JAAGBB010000107">
    <property type="protein sequence ID" value="MBR0669405.1"/>
    <property type="molecule type" value="Genomic_DNA"/>
</dbReference>
<evidence type="ECO:0000313" key="2">
    <source>
        <dbReference type="EMBL" id="MBR0669405.1"/>
    </source>
</evidence>
<reference evidence="3" key="1">
    <citation type="journal article" date="2021" name="Syst. Appl. Microbiol.">
        <title>Roseomonas hellenica sp. nov., isolated from roots of wild-growing Alkanna tinctoria.</title>
        <authorList>
            <person name="Rat A."/>
            <person name="Naranjo H.D."/>
            <person name="Lebbe L."/>
            <person name="Cnockaert M."/>
            <person name="Krigas N."/>
            <person name="Grigoriadou K."/>
            <person name="Maloupa E."/>
            <person name="Willems A."/>
        </authorList>
    </citation>
    <scope>NUCLEOTIDE SEQUENCE [LARGE SCALE GENOMIC DNA]</scope>
    <source>
        <strain evidence="3">LMG 31523</strain>
    </source>
</reference>
<name>A0ABS5FB98_9PROT</name>
<feature type="chain" id="PRO_5046897946" description="SRPBCC family protein" evidence="1">
    <location>
        <begin position="22"/>
        <end position="189"/>
    </location>
</feature>
<accession>A0ABS5FB98</accession>
<sequence length="189" mass="20404">MRGLRVFAVLVAACLPTGVSAQVTDLTRSGVWSAFMGHAQAGTRVCGAGAPGGGEGIDQASFLIKHFPDNSYLNVQIIKLSWNFPAGTRIRYELLIDGRRTYVGRSAGIGNVLEWIVTLDRADEFVANLTGGRAMELRFLERGEPPIAVSLSGTEAVLDVLARCISLHTRVFRPAAPDAEDIVMQHLLQ</sequence>
<gene>
    <name evidence="2" type="ORF">GXW71_33960</name>
</gene>
<keyword evidence="3" id="KW-1185">Reference proteome</keyword>
<evidence type="ECO:0008006" key="4">
    <source>
        <dbReference type="Google" id="ProtNLM"/>
    </source>
</evidence>
<organism evidence="2 3">
    <name type="scientific">Plastoroseomonas hellenica</name>
    <dbReference type="NCBI Taxonomy" id="2687306"/>
    <lineage>
        <taxon>Bacteria</taxon>
        <taxon>Pseudomonadati</taxon>
        <taxon>Pseudomonadota</taxon>
        <taxon>Alphaproteobacteria</taxon>
        <taxon>Acetobacterales</taxon>
        <taxon>Acetobacteraceae</taxon>
        <taxon>Plastoroseomonas</taxon>
    </lineage>
</organism>
<evidence type="ECO:0000256" key="1">
    <source>
        <dbReference type="SAM" id="SignalP"/>
    </source>
</evidence>
<feature type="signal peptide" evidence="1">
    <location>
        <begin position="1"/>
        <end position="21"/>
    </location>
</feature>
<evidence type="ECO:0000313" key="3">
    <source>
        <dbReference type="Proteomes" id="UP001196870"/>
    </source>
</evidence>
<comment type="caution">
    <text evidence="2">The sequence shown here is derived from an EMBL/GenBank/DDBJ whole genome shotgun (WGS) entry which is preliminary data.</text>
</comment>
<protein>
    <recommendedName>
        <fullName evidence="4">SRPBCC family protein</fullName>
    </recommendedName>
</protein>
<dbReference type="Proteomes" id="UP001196870">
    <property type="component" value="Unassembled WGS sequence"/>
</dbReference>
<keyword evidence="1" id="KW-0732">Signal</keyword>
<dbReference type="RefSeq" id="WP_211858412.1">
    <property type="nucleotide sequence ID" value="NZ_JAAGBB010000107.1"/>
</dbReference>
<proteinExistence type="predicted"/>